<dbReference type="InterPro" id="IPR056366">
    <property type="entry name" value="Ribosomal_eL24"/>
</dbReference>
<dbReference type="FunFam" id="2.30.170.20:FF:000002">
    <property type="entry name" value="60S ribosomal protein L24"/>
    <property type="match status" value="1"/>
</dbReference>
<dbReference type="InterPro" id="IPR038630">
    <property type="entry name" value="L24e/L24_sf"/>
</dbReference>
<dbReference type="CDD" id="cd00472">
    <property type="entry name" value="Ribosomal_L24e_L24"/>
    <property type="match status" value="1"/>
</dbReference>
<evidence type="ECO:0000256" key="2">
    <source>
        <dbReference type="ARBA" id="ARBA00022980"/>
    </source>
</evidence>
<dbReference type="EMBL" id="MCFI01000002">
    <property type="protein sequence ID" value="ORY86948.1"/>
    <property type="molecule type" value="Genomic_DNA"/>
</dbReference>
<dbReference type="GO" id="GO:0002181">
    <property type="term" value="P:cytoplasmic translation"/>
    <property type="evidence" value="ECO:0007669"/>
    <property type="project" value="TreeGrafter"/>
</dbReference>
<keyword evidence="3" id="KW-0687">Ribonucleoprotein</keyword>
<comment type="similarity">
    <text evidence="1">Belongs to the eukaryotic ribosomal protein eL24 family.</text>
</comment>
<feature type="compositionally biased region" description="Basic and acidic residues" evidence="4">
    <location>
        <begin position="88"/>
        <end position="121"/>
    </location>
</feature>
<dbReference type="GO" id="GO:0022625">
    <property type="term" value="C:cytosolic large ribosomal subunit"/>
    <property type="evidence" value="ECO:0007669"/>
    <property type="project" value="TreeGrafter"/>
</dbReference>
<dbReference type="Proteomes" id="UP000193685">
    <property type="component" value="Unassembled WGS sequence"/>
</dbReference>
<feature type="compositionally biased region" description="Low complexity" evidence="4">
    <location>
        <begin position="139"/>
        <end position="154"/>
    </location>
</feature>
<feature type="region of interest" description="Disordered" evidence="4">
    <location>
        <begin position="85"/>
        <end position="154"/>
    </location>
</feature>
<name>A0A1Y2FSI6_PROLT</name>
<dbReference type="Gene3D" id="2.30.170.20">
    <property type="entry name" value="Ribosomal protein L24e"/>
    <property type="match status" value="1"/>
</dbReference>
<feature type="domain" description="Large ribosomal subunit protein eL24-related N-terminal" evidence="5">
    <location>
        <begin position="1"/>
        <end position="66"/>
    </location>
</feature>
<dbReference type="PANTHER" id="PTHR10792">
    <property type="entry name" value="60S RIBOSOMAL PROTEIN L24"/>
    <property type="match status" value="1"/>
</dbReference>
<dbReference type="Pfam" id="PF01246">
    <property type="entry name" value="Ribosomal_L24e"/>
    <property type="match status" value="1"/>
</dbReference>
<dbReference type="InterPro" id="IPR023442">
    <property type="entry name" value="Ribosomal_eL24_CS"/>
</dbReference>
<dbReference type="PROSITE" id="PS01073">
    <property type="entry name" value="RIBOSOMAL_L24E"/>
    <property type="match status" value="1"/>
</dbReference>
<accession>A0A1Y2FSI6</accession>
<gene>
    <name evidence="6" type="ORF">BCR37DRAFT_396563</name>
</gene>
<evidence type="ECO:0000259" key="5">
    <source>
        <dbReference type="Pfam" id="PF01246"/>
    </source>
</evidence>
<evidence type="ECO:0000313" key="7">
    <source>
        <dbReference type="Proteomes" id="UP000193685"/>
    </source>
</evidence>
<dbReference type="OMA" id="PGHGKKM"/>
<keyword evidence="7" id="KW-1185">Reference proteome</keyword>
<reference evidence="6 7" key="1">
    <citation type="submission" date="2016-07" db="EMBL/GenBank/DDBJ databases">
        <title>Pervasive Adenine N6-methylation of Active Genes in Fungi.</title>
        <authorList>
            <consortium name="DOE Joint Genome Institute"/>
            <person name="Mondo S.J."/>
            <person name="Dannebaum R.O."/>
            <person name="Kuo R.C."/>
            <person name="Labutti K."/>
            <person name="Haridas S."/>
            <person name="Kuo A."/>
            <person name="Salamov A."/>
            <person name="Ahrendt S.R."/>
            <person name="Lipzen A."/>
            <person name="Sullivan W."/>
            <person name="Andreopoulos W.B."/>
            <person name="Clum A."/>
            <person name="Lindquist E."/>
            <person name="Daum C."/>
            <person name="Ramamoorthy G.K."/>
            <person name="Gryganskyi A."/>
            <person name="Culley D."/>
            <person name="Magnuson J.K."/>
            <person name="James T.Y."/>
            <person name="O'Malley M.A."/>
            <person name="Stajich J.E."/>
            <person name="Spatafora J.W."/>
            <person name="Visel A."/>
            <person name="Grigoriev I.V."/>
        </authorList>
    </citation>
    <scope>NUCLEOTIDE SEQUENCE [LARGE SCALE GENOMIC DNA]</scope>
    <source>
        <strain evidence="6 7">12-1054</strain>
    </source>
</reference>
<proteinExistence type="inferred from homology"/>
<dbReference type="GO" id="GO:0003729">
    <property type="term" value="F:mRNA binding"/>
    <property type="evidence" value="ECO:0007669"/>
    <property type="project" value="TreeGrafter"/>
</dbReference>
<dbReference type="AlphaFoldDB" id="A0A1Y2FSI6"/>
<evidence type="ECO:0000256" key="3">
    <source>
        <dbReference type="ARBA" id="ARBA00023274"/>
    </source>
</evidence>
<dbReference type="GeneID" id="63788309"/>
<dbReference type="OrthoDB" id="1727108at2759"/>
<evidence type="ECO:0000256" key="1">
    <source>
        <dbReference type="ARBA" id="ARBA00005647"/>
    </source>
</evidence>
<protein>
    <submittedName>
        <fullName evidence="6">Ribosomal protein L24e-domain-containing protein</fullName>
    </submittedName>
</protein>
<dbReference type="RefSeq" id="XP_040727804.1">
    <property type="nucleotide sequence ID" value="XM_040871710.1"/>
</dbReference>
<evidence type="ECO:0000256" key="4">
    <source>
        <dbReference type="SAM" id="MobiDB-lite"/>
    </source>
</evidence>
<dbReference type="PANTHER" id="PTHR10792:SF1">
    <property type="entry name" value="RIBOSOMAL PROTEIN L24"/>
    <property type="match status" value="1"/>
</dbReference>
<dbReference type="STRING" id="56484.A0A1Y2FSI6"/>
<organism evidence="6 7">
    <name type="scientific">Protomyces lactucae-debilis</name>
    <dbReference type="NCBI Taxonomy" id="2754530"/>
    <lineage>
        <taxon>Eukaryota</taxon>
        <taxon>Fungi</taxon>
        <taxon>Dikarya</taxon>
        <taxon>Ascomycota</taxon>
        <taxon>Taphrinomycotina</taxon>
        <taxon>Taphrinomycetes</taxon>
        <taxon>Taphrinales</taxon>
        <taxon>Protomycetaceae</taxon>
        <taxon>Protomyces</taxon>
    </lineage>
</organism>
<dbReference type="SUPFAM" id="SSF57716">
    <property type="entry name" value="Glucocorticoid receptor-like (DNA-binding domain)"/>
    <property type="match status" value="1"/>
</dbReference>
<sequence>MKIELDSFSGAKIYPGTGKLFVRIDNRVFRFFNGKSESLFLQRKNPRKIGWTVLFRRMHKKGQAEETAKKRTRKTVKVQRAIVGASLDDIKKRQRPEARAAARTESLKQRKEKKAASESAKKLAKAKAGARQAEQKVSKMGAKGAKPAPAKSSR</sequence>
<evidence type="ECO:0000313" key="6">
    <source>
        <dbReference type="EMBL" id="ORY86948.1"/>
    </source>
</evidence>
<dbReference type="Gene3D" id="6.10.250.1270">
    <property type="match status" value="1"/>
</dbReference>
<dbReference type="InterPro" id="IPR000988">
    <property type="entry name" value="Ribosomal_eL24-rel_N"/>
</dbReference>
<dbReference type="GO" id="GO:0003735">
    <property type="term" value="F:structural constituent of ribosome"/>
    <property type="evidence" value="ECO:0007669"/>
    <property type="project" value="InterPro"/>
</dbReference>
<comment type="caution">
    <text evidence="6">The sequence shown here is derived from an EMBL/GenBank/DDBJ whole genome shotgun (WGS) entry which is preliminary data.</text>
</comment>
<keyword evidence="2 6" id="KW-0689">Ribosomal protein</keyword>